<dbReference type="InterPro" id="IPR006963">
    <property type="entry name" value="Mopterin_OxRdtase_4Fe-4S_dom"/>
</dbReference>
<dbReference type="Gene3D" id="3.40.228.10">
    <property type="entry name" value="Dimethylsulfoxide Reductase, domain 2"/>
    <property type="match status" value="1"/>
</dbReference>
<dbReference type="PANTHER" id="PTHR43742">
    <property type="entry name" value="TRIMETHYLAMINE-N-OXIDE REDUCTASE"/>
    <property type="match status" value="1"/>
</dbReference>
<gene>
    <name evidence="9" type="ORF">GZH47_06345</name>
</gene>
<dbReference type="Pfam" id="PF04879">
    <property type="entry name" value="Molybdop_Fe4S4"/>
    <property type="match status" value="1"/>
</dbReference>
<name>A0A6C0NWC8_9BACL</name>
<evidence type="ECO:0000256" key="6">
    <source>
        <dbReference type="ARBA" id="ARBA00023004"/>
    </source>
</evidence>
<dbReference type="GO" id="GO:0051536">
    <property type="term" value="F:iron-sulfur cluster binding"/>
    <property type="evidence" value="ECO:0007669"/>
    <property type="project" value="UniProtKB-KW"/>
</dbReference>
<dbReference type="CDD" id="cd02786">
    <property type="entry name" value="MopB_CT_3"/>
    <property type="match status" value="1"/>
</dbReference>
<dbReference type="Gene3D" id="3.30.2070.10">
    <property type="entry name" value="Formate dehydrogenase/DMSO reductase"/>
    <property type="match status" value="1"/>
</dbReference>
<dbReference type="GO" id="GO:0043546">
    <property type="term" value="F:molybdopterin cofactor binding"/>
    <property type="evidence" value="ECO:0007669"/>
    <property type="project" value="InterPro"/>
</dbReference>
<evidence type="ECO:0000313" key="9">
    <source>
        <dbReference type="EMBL" id="QHW30507.1"/>
    </source>
</evidence>
<reference evidence="9 10" key="1">
    <citation type="submission" date="2020-02" db="EMBL/GenBank/DDBJ databases">
        <title>Paenibacillus sp. nov., isolated from rhizosphere soil of tomato.</title>
        <authorList>
            <person name="Weon H.-Y."/>
            <person name="Lee S.A."/>
        </authorList>
    </citation>
    <scope>NUCLEOTIDE SEQUENCE [LARGE SCALE GENOMIC DNA]</scope>
    <source>
        <strain evidence="9 10">14171R-81</strain>
    </source>
</reference>
<dbReference type="InterPro" id="IPR009010">
    <property type="entry name" value="Asp_de-COase-like_dom_sf"/>
</dbReference>
<dbReference type="SUPFAM" id="SSF53706">
    <property type="entry name" value="Formate dehydrogenase/DMSO reductase, domains 1-3"/>
    <property type="match status" value="1"/>
</dbReference>
<feature type="domain" description="4Fe-4S Mo/W bis-MGD-type" evidence="8">
    <location>
        <begin position="9"/>
        <end position="66"/>
    </location>
</feature>
<evidence type="ECO:0000313" key="10">
    <source>
        <dbReference type="Proteomes" id="UP000479114"/>
    </source>
</evidence>
<dbReference type="Proteomes" id="UP000479114">
    <property type="component" value="Chromosome"/>
</dbReference>
<comment type="cofactor">
    <cofactor evidence="1">
        <name>Mo-bis(molybdopterin guanine dinucleotide)</name>
        <dbReference type="ChEBI" id="CHEBI:60539"/>
    </cofactor>
</comment>
<keyword evidence="7" id="KW-0411">Iron-sulfur</keyword>
<dbReference type="PROSITE" id="PS00490">
    <property type="entry name" value="MOLYBDOPTERIN_PROK_2"/>
    <property type="match status" value="1"/>
</dbReference>
<dbReference type="SMART" id="SM00926">
    <property type="entry name" value="Molybdop_Fe4S4"/>
    <property type="match status" value="1"/>
</dbReference>
<accession>A0A6C0NWC8</accession>
<keyword evidence="5" id="KW-0560">Oxidoreductase</keyword>
<evidence type="ECO:0000259" key="8">
    <source>
        <dbReference type="PROSITE" id="PS51669"/>
    </source>
</evidence>
<protein>
    <submittedName>
        <fullName evidence="9">Molybdopterin oxidoreductase family protein</fullName>
    </submittedName>
</protein>
<dbReference type="InterPro" id="IPR050612">
    <property type="entry name" value="Prok_Mopterin_Oxidored"/>
</dbReference>
<evidence type="ECO:0000256" key="2">
    <source>
        <dbReference type="ARBA" id="ARBA00010312"/>
    </source>
</evidence>
<evidence type="ECO:0000256" key="4">
    <source>
        <dbReference type="ARBA" id="ARBA00022723"/>
    </source>
</evidence>
<dbReference type="CDD" id="cd02766">
    <property type="entry name" value="MopB_3"/>
    <property type="match status" value="1"/>
</dbReference>
<keyword evidence="4" id="KW-0479">Metal-binding</keyword>
<dbReference type="InterPro" id="IPR006655">
    <property type="entry name" value="Mopterin_OxRdtase_prok_CS"/>
</dbReference>
<dbReference type="InterPro" id="IPR006657">
    <property type="entry name" value="MoPterin_dinucl-bd_dom"/>
</dbReference>
<organism evidence="9 10">
    <name type="scientific">Paenibacillus rhizovicinus</name>
    <dbReference type="NCBI Taxonomy" id="2704463"/>
    <lineage>
        <taxon>Bacteria</taxon>
        <taxon>Bacillati</taxon>
        <taxon>Bacillota</taxon>
        <taxon>Bacilli</taxon>
        <taxon>Bacillales</taxon>
        <taxon>Paenibacillaceae</taxon>
        <taxon>Paenibacillus</taxon>
    </lineage>
</organism>
<keyword evidence="10" id="KW-1185">Reference proteome</keyword>
<dbReference type="Gene3D" id="3.40.50.740">
    <property type="match status" value="1"/>
</dbReference>
<evidence type="ECO:0000256" key="5">
    <source>
        <dbReference type="ARBA" id="ARBA00023002"/>
    </source>
</evidence>
<evidence type="ECO:0000256" key="1">
    <source>
        <dbReference type="ARBA" id="ARBA00001942"/>
    </source>
</evidence>
<dbReference type="SUPFAM" id="SSF50692">
    <property type="entry name" value="ADC-like"/>
    <property type="match status" value="1"/>
</dbReference>
<evidence type="ECO:0000256" key="7">
    <source>
        <dbReference type="ARBA" id="ARBA00023014"/>
    </source>
</evidence>
<dbReference type="KEGG" id="prz:GZH47_06345"/>
<dbReference type="Gene3D" id="2.40.40.20">
    <property type="match status" value="1"/>
</dbReference>
<dbReference type="Pfam" id="PF01568">
    <property type="entry name" value="Molydop_binding"/>
    <property type="match status" value="1"/>
</dbReference>
<dbReference type="PANTHER" id="PTHR43742:SF6">
    <property type="entry name" value="OXIDOREDUCTASE YYAE-RELATED"/>
    <property type="match status" value="1"/>
</dbReference>
<dbReference type="PROSITE" id="PS51669">
    <property type="entry name" value="4FE4S_MOW_BIS_MGD"/>
    <property type="match status" value="1"/>
</dbReference>
<dbReference type="GO" id="GO:0016491">
    <property type="term" value="F:oxidoreductase activity"/>
    <property type="evidence" value="ECO:0007669"/>
    <property type="project" value="UniProtKB-KW"/>
</dbReference>
<dbReference type="EMBL" id="CP048286">
    <property type="protein sequence ID" value="QHW30507.1"/>
    <property type="molecule type" value="Genomic_DNA"/>
</dbReference>
<dbReference type="InterPro" id="IPR037920">
    <property type="entry name" value="YoaE_C"/>
</dbReference>
<dbReference type="InterPro" id="IPR006656">
    <property type="entry name" value="Mopterin_OxRdtase"/>
</dbReference>
<dbReference type="AlphaFoldDB" id="A0A6C0NWC8"/>
<dbReference type="Pfam" id="PF00384">
    <property type="entry name" value="Molybdopterin"/>
    <property type="match status" value="1"/>
</dbReference>
<evidence type="ECO:0000256" key="3">
    <source>
        <dbReference type="ARBA" id="ARBA00022505"/>
    </source>
</evidence>
<dbReference type="RefSeq" id="WP_162639245.1">
    <property type="nucleotide sequence ID" value="NZ_CP048286.1"/>
</dbReference>
<sequence length="682" mass="74534">MSSYIEQADGVFPSVCSLDCPDQCGLLVHKQDGVIVKIEGDPSHPVTQGAICNKVRNMTARIYDEKRLQYPLKRVGPKGSGQFQRISWEEAVQTIASRWKTLIAAEGPEAILPYSFYGNMGRINTEGMGRRFFNRMNASKLIYSICEAAGSVGYGYTMGGSFGVDPEDTVHAKLIIMWGVNAVSTNMHQVTLAEKARKNGAKVVVIDVHRNRTAKWADWFVPVNPGTDAALALGLMHVLFAENMVDEAFMEQYTIGHTELREHVKAYTPEAVASITGVPAEDIVTLARMYGECDGAAFIRIGNGPQHHDNGGMTTRTIACLPGLTGQWLKKGGGAIKGNGGHLAMNRIALEQPSLKPKEWNRPRDINMNLIGSALLELEQPIYSLYVYNANPAVVAPHAGKVREGLAREDLFTVVHELFMTETAKYADIVLPATSAFENTDVYSSYWHHFIQIQEPVVAPYGESKSNTEVFRLLAQAMGYEDEALRDSDLAMIDQALNNPNNPNLAGITGALLQEKQFVKANVKPILPGKLRTPSGRIELYSAAMERQGFPPLPTYIPLPDDGPYPFLFIPTVNHNFLNSTFAHNEKHAAMEKMPKLYMNAADAAGLGIQQGDAVKVWNDRGECELTAVVGEDVLPGVVVSQGLWADGADSKAVVNALTPDRVADMGQGATFFSGRVDVARV</sequence>
<keyword evidence="6" id="KW-0408">Iron</keyword>
<comment type="similarity">
    <text evidence="2">Belongs to the prokaryotic molybdopterin-containing oxidoreductase family.</text>
</comment>
<dbReference type="Gene3D" id="2.20.25.90">
    <property type="entry name" value="ADC-like domains"/>
    <property type="match status" value="1"/>
</dbReference>
<keyword evidence="3" id="KW-0500">Molybdenum</keyword>
<proteinExistence type="inferred from homology"/>
<dbReference type="GO" id="GO:0046872">
    <property type="term" value="F:metal ion binding"/>
    <property type="evidence" value="ECO:0007669"/>
    <property type="project" value="UniProtKB-KW"/>
</dbReference>